<evidence type="ECO:0000256" key="5">
    <source>
        <dbReference type="ARBA" id="ARBA00022989"/>
    </source>
</evidence>
<organism evidence="11 12">
    <name type="scientific">Falsiroseomonas stagni DSM 19981</name>
    <dbReference type="NCBI Taxonomy" id="1123062"/>
    <lineage>
        <taxon>Bacteria</taxon>
        <taxon>Pseudomonadati</taxon>
        <taxon>Pseudomonadota</taxon>
        <taxon>Alphaproteobacteria</taxon>
        <taxon>Acetobacterales</taxon>
        <taxon>Roseomonadaceae</taxon>
        <taxon>Falsiroseomonas</taxon>
    </lineage>
</organism>
<accession>A0A1I3Z466</accession>
<keyword evidence="1 10" id="KW-1003">Cell membrane</keyword>
<evidence type="ECO:0000313" key="11">
    <source>
        <dbReference type="EMBL" id="SFK38884.1"/>
    </source>
</evidence>
<feature type="transmembrane region" description="Helical" evidence="10">
    <location>
        <begin position="79"/>
        <end position="99"/>
    </location>
</feature>
<proteinExistence type="inferred from homology"/>
<dbReference type="AlphaFoldDB" id="A0A1I3Z466"/>
<keyword evidence="7 10" id="KW-0472">Membrane</keyword>
<evidence type="ECO:0000256" key="3">
    <source>
        <dbReference type="ARBA" id="ARBA00022679"/>
    </source>
</evidence>
<feature type="transmembrane region" description="Helical" evidence="10">
    <location>
        <begin position="111"/>
        <end position="134"/>
    </location>
</feature>
<sequence>MSLILAGLLGYLLGSVPYGLLLTRAAGLGDIRAIGSGNIGATNVLRTGNKKLAAATLALDVLKGVAALLIARAAWGEDAALVAGFAAMAGHAFPVWLGFKGGKGVATGAGVLLAATWWLGLVAVLTWAAVFFATRISSAAALATCAIAPAIAILFGDTRLALFALGLAALITWRHKPNIQRLMAGTEPKSSFGAKKG</sequence>
<protein>
    <recommendedName>
        <fullName evidence="10">Glycerol-3-phosphate acyltransferase</fullName>
    </recommendedName>
    <alternativeName>
        <fullName evidence="10">Acyl-PO4 G3P acyltransferase</fullName>
    </alternativeName>
    <alternativeName>
        <fullName evidence="10">Acyl-phosphate--glycerol-3-phosphate acyltransferase</fullName>
    </alternativeName>
    <alternativeName>
        <fullName evidence="10">G3P acyltransferase</fullName>
        <shortName evidence="10">GPAT</shortName>
        <ecNumber evidence="10">2.3.1.275</ecNumber>
    </alternativeName>
    <alternativeName>
        <fullName evidence="10">Lysophosphatidic acid synthase</fullName>
        <shortName evidence="10">LPA synthase</shortName>
    </alternativeName>
</protein>
<comment type="subunit">
    <text evidence="10">Probably interacts with PlsX.</text>
</comment>
<dbReference type="GO" id="GO:0043772">
    <property type="term" value="F:acyl-phosphate glycerol-3-phosphate acyltransferase activity"/>
    <property type="evidence" value="ECO:0007669"/>
    <property type="project" value="UniProtKB-UniRule"/>
</dbReference>
<keyword evidence="12" id="KW-1185">Reference proteome</keyword>
<comment type="function">
    <text evidence="10">Catalyzes the transfer of an acyl group from acyl-phosphate (acyl-PO(4)) to glycerol-3-phosphate (G3P) to form lysophosphatidic acid (LPA). This enzyme utilizes acyl-phosphate as fatty acyl donor, but not acyl-CoA or acyl-ACP.</text>
</comment>
<comment type="pathway">
    <text evidence="10">Lipid metabolism; phospholipid metabolism.</text>
</comment>
<name>A0A1I3Z466_9PROT</name>
<feature type="transmembrane region" description="Helical" evidence="10">
    <location>
        <begin position="140"/>
        <end position="173"/>
    </location>
</feature>
<dbReference type="SMART" id="SM01207">
    <property type="entry name" value="G3P_acyltransf"/>
    <property type="match status" value="1"/>
</dbReference>
<evidence type="ECO:0000256" key="4">
    <source>
        <dbReference type="ARBA" id="ARBA00022692"/>
    </source>
</evidence>
<dbReference type="GO" id="GO:0008654">
    <property type="term" value="P:phospholipid biosynthetic process"/>
    <property type="evidence" value="ECO:0007669"/>
    <property type="project" value="UniProtKB-UniRule"/>
</dbReference>
<dbReference type="STRING" id="1123062.SAMN02745775_102140"/>
<evidence type="ECO:0000256" key="9">
    <source>
        <dbReference type="ARBA" id="ARBA00023264"/>
    </source>
</evidence>
<comment type="catalytic activity">
    <reaction evidence="10">
        <text>an acyl phosphate + sn-glycerol 3-phosphate = a 1-acyl-sn-glycero-3-phosphate + phosphate</text>
        <dbReference type="Rhea" id="RHEA:34075"/>
        <dbReference type="ChEBI" id="CHEBI:43474"/>
        <dbReference type="ChEBI" id="CHEBI:57597"/>
        <dbReference type="ChEBI" id="CHEBI:57970"/>
        <dbReference type="ChEBI" id="CHEBI:59918"/>
        <dbReference type="EC" id="2.3.1.275"/>
    </reaction>
</comment>
<dbReference type="UniPathway" id="UPA00085"/>
<dbReference type="NCBIfam" id="TIGR00023">
    <property type="entry name" value="glycerol-3-phosphate 1-O-acyltransferase PlsY"/>
    <property type="match status" value="1"/>
</dbReference>
<dbReference type="EC" id="2.3.1.275" evidence="10"/>
<dbReference type="PANTHER" id="PTHR30309">
    <property type="entry name" value="INNER MEMBRANE PROTEIN YGIH"/>
    <property type="match status" value="1"/>
</dbReference>
<keyword evidence="2 10" id="KW-0444">Lipid biosynthesis</keyword>
<evidence type="ECO:0000256" key="7">
    <source>
        <dbReference type="ARBA" id="ARBA00023136"/>
    </source>
</evidence>
<dbReference type="EMBL" id="FOSQ01000002">
    <property type="protein sequence ID" value="SFK38884.1"/>
    <property type="molecule type" value="Genomic_DNA"/>
</dbReference>
<keyword evidence="3 10" id="KW-0808">Transferase</keyword>
<keyword evidence="11" id="KW-0012">Acyltransferase</keyword>
<keyword evidence="8 10" id="KW-0594">Phospholipid biosynthesis</keyword>
<evidence type="ECO:0000256" key="2">
    <source>
        <dbReference type="ARBA" id="ARBA00022516"/>
    </source>
</evidence>
<dbReference type="Proteomes" id="UP000199473">
    <property type="component" value="Unassembled WGS sequence"/>
</dbReference>
<evidence type="ECO:0000256" key="10">
    <source>
        <dbReference type="HAMAP-Rule" id="MF_01043"/>
    </source>
</evidence>
<dbReference type="PANTHER" id="PTHR30309:SF0">
    <property type="entry name" value="GLYCEROL-3-PHOSPHATE ACYLTRANSFERASE-RELATED"/>
    <property type="match status" value="1"/>
</dbReference>
<dbReference type="InterPro" id="IPR003811">
    <property type="entry name" value="G3P_acylTferase_PlsY"/>
</dbReference>
<dbReference type="RefSeq" id="WP_092957994.1">
    <property type="nucleotide sequence ID" value="NZ_FOSQ01000002.1"/>
</dbReference>
<dbReference type="GO" id="GO:0005886">
    <property type="term" value="C:plasma membrane"/>
    <property type="evidence" value="ECO:0007669"/>
    <property type="project" value="UniProtKB-SubCell"/>
</dbReference>
<evidence type="ECO:0000313" key="12">
    <source>
        <dbReference type="Proteomes" id="UP000199473"/>
    </source>
</evidence>
<evidence type="ECO:0000256" key="6">
    <source>
        <dbReference type="ARBA" id="ARBA00023098"/>
    </source>
</evidence>
<evidence type="ECO:0000256" key="1">
    <source>
        <dbReference type="ARBA" id="ARBA00022475"/>
    </source>
</evidence>
<dbReference type="OrthoDB" id="9777124at2"/>
<keyword evidence="6 10" id="KW-0443">Lipid metabolism</keyword>
<evidence type="ECO:0000256" key="8">
    <source>
        <dbReference type="ARBA" id="ARBA00023209"/>
    </source>
</evidence>
<keyword evidence="9 10" id="KW-1208">Phospholipid metabolism</keyword>
<reference evidence="11 12" key="1">
    <citation type="submission" date="2016-10" db="EMBL/GenBank/DDBJ databases">
        <authorList>
            <person name="de Groot N.N."/>
        </authorList>
    </citation>
    <scope>NUCLEOTIDE SEQUENCE [LARGE SCALE GENOMIC DNA]</scope>
    <source>
        <strain evidence="11 12">DSM 19981</strain>
    </source>
</reference>
<dbReference type="HAMAP" id="MF_01043">
    <property type="entry name" value="PlsY"/>
    <property type="match status" value="1"/>
</dbReference>
<comment type="caution">
    <text evidence="10">Lacks conserved residue(s) required for the propagation of feature annotation.</text>
</comment>
<comment type="subcellular location">
    <subcellularLocation>
        <location evidence="10">Cell membrane</location>
        <topology evidence="10">Multi-pass membrane protein</topology>
    </subcellularLocation>
</comment>
<keyword evidence="4 10" id="KW-0812">Transmembrane</keyword>
<dbReference type="Pfam" id="PF02660">
    <property type="entry name" value="G3P_acyltransf"/>
    <property type="match status" value="1"/>
</dbReference>
<comment type="similarity">
    <text evidence="10">Belongs to the PlsY family.</text>
</comment>
<gene>
    <name evidence="10" type="primary">plsY</name>
    <name evidence="11" type="ORF">SAMN02745775_102140</name>
</gene>
<keyword evidence="5 10" id="KW-1133">Transmembrane helix</keyword>